<dbReference type="InterPro" id="IPR050466">
    <property type="entry name" value="Carboxylest/Gibb_receptor"/>
</dbReference>
<dbReference type="InterPro" id="IPR029058">
    <property type="entry name" value="AB_hydrolase_fold"/>
</dbReference>
<name>A0A3L6T5W8_PANMI</name>
<sequence length="113" mass="12335">MDVVAEVDFDFSPFLKRYKDGRIERLLRSPLVAASENPTANRGVATRDVVIDHGTGVSARLFLPSEAVMAAGNRRLPLIMYIHGGSFCTESAFCRMYHRYATALAASTGALVV</sequence>
<organism evidence="1 2">
    <name type="scientific">Panicum miliaceum</name>
    <name type="common">Proso millet</name>
    <name type="synonym">Broomcorn millet</name>
    <dbReference type="NCBI Taxonomy" id="4540"/>
    <lineage>
        <taxon>Eukaryota</taxon>
        <taxon>Viridiplantae</taxon>
        <taxon>Streptophyta</taxon>
        <taxon>Embryophyta</taxon>
        <taxon>Tracheophyta</taxon>
        <taxon>Spermatophyta</taxon>
        <taxon>Magnoliopsida</taxon>
        <taxon>Liliopsida</taxon>
        <taxon>Poales</taxon>
        <taxon>Poaceae</taxon>
        <taxon>PACMAD clade</taxon>
        <taxon>Panicoideae</taxon>
        <taxon>Panicodae</taxon>
        <taxon>Paniceae</taxon>
        <taxon>Panicinae</taxon>
        <taxon>Panicum</taxon>
        <taxon>Panicum sect. Panicum</taxon>
    </lineage>
</organism>
<evidence type="ECO:0000313" key="2">
    <source>
        <dbReference type="Proteomes" id="UP000275267"/>
    </source>
</evidence>
<dbReference type="STRING" id="4540.A0A3L6T5W8"/>
<evidence type="ECO:0008006" key="3">
    <source>
        <dbReference type="Google" id="ProtNLM"/>
    </source>
</evidence>
<reference evidence="2" key="1">
    <citation type="journal article" date="2019" name="Nat. Commun.">
        <title>The genome of broomcorn millet.</title>
        <authorList>
            <person name="Zou C."/>
            <person name="Miki D."/>
            <person name="Li D."/>
            <person name="Tang Q."/>
            <person name="Xiao L."/>
            <person name="Rajput S."/>
            <person name="Deng P."/>
            <person name="Jia W."/>
            <person name="Huang R."/>
            <person name="Zhang M."/>
            <person name="Sun Y."/>
            <person name="Hu J."/>
            <person name="Fu X."/>
            <person name="Schnable P.S."/>
            <person name="Li F."/>
            <person name="Zhang H."/>
            <person name="Feng B."/>
            <person name="Zhu X."/>
            <person name="Liu R."/>
            <person name="Schnable J.C."/>
            <person name="Zhu J.-K."/>
            <person name="Zhang H."/>
        </authorList>
    </citation>
    <scope>NUCLEOTIDE SEQUENCE [LARGE SCALE GENOMIC DNA]</scope>
</reference>
<dbReference type="AlphaFoldDB" id="A0A3L6T5W8"/>
<dbReference type="PANTHER" id="PTHR23024">
    <property type="entry name" value="ARYLACETAMIDE DEACETYLASE"/>
    <property type="match status" value="1"/>
</dbReference>
<dbReference type="PANTHER" id="PTHR23024:SF563">
    <property type="entry name" value="OS09G0435700 PROTEIN"/>
    <property type="match status" value="1"/>
</dbReference>
<proteinExistence type="predicted"/>
<dbReference type="OrthoDB" id="689897at2759"/>
<dbReference type="Gene3D" id="3.40.50.1820">
    <property type="entry name" value="alpha/beta hydrolase"/>
    <property type="match status" value="1"/>
</dbReference>
<accession>A0A3L6T5W8</accession>
<evidence type="ECO:0000313" key="1">
    <source>
        <dbReference type="EMBL" id="RLN32853.1"/>
    </source>
</evidence>
<dbReference type="EMBL" id="PQIB02000002">
    <property type="protein sequence ID" value="RLN32853.1"/>
    <property type="molecule type" value="Genomic_DNA"/>
</dbReference>
<comment type="caution">
    <text evidence="1">The sequence shown here is derived from an EMBL/GenBank/DDBJ whole genome shotgun (WGS) entry which is preliminary data.</text>
</comment>
<gene>
    <name evidence="1" type="ORF">C2845_PM03G18840</name>
</gene>
<dbReference type="SUPFAM" id="SSF53474">
    <property type="entry name" value="alpha/beta-Hydrolases"/>
    <property type="match status" value="1"/>
</dbReference>
<dbReference type="Proteomes" id="UP000275267">
    <property type="component" value="Unassembled WGS sequence"/>
</dbReference>
<protein>
    <recommendedName>
        <fullName evidence="3">Carboxylesterase 15</fullName>
    </recommendedName>
</protein>
<keyword evidence="2" id="KW-1185">Reference proteome</keyword>